<keyword evidence="1" id="KW-0238">DNA-binding</keyword>
<dbReference type="InterPro" id="IPR036894">
    <property type="entry name" value="YbaB-like_sf"/>
</dbReference>
<dbReference type="EMBL" id="OBDY01000036">
    <property type="protein sequence ID" value="SNY69848.1"/>
    <property type="molecule type" value="Genomic_DNA"/>
</dbReference>
<proteinExistence type="predicted"/>
<dbReference type="RefSeq" id="WP_143235386.1">
    <property type="nucleotide sequence ID" value="NZ_OBDY01000036.1"/>
</dbReference>
<dbReference type="OrthoDB" id="5118533at2"/>
<gene>
    <name evidence="1" type="ORF">SAMN05421748_13625</name>
</gene>
<name>A0A285KBA4_9ACTN</name>
<dbReference type="InterPro" id="IPR004401">
    <property type="entry name" value="YbaB/EbfC"/>
</dbReference>
<dbReference type="GO" id="GO:0003677">
    <property type="term" value="F:DNA binding"/>
    <property type="evidence" value="ECO:0007669"/>
    <property type="project" value="UniProtKB-KW"/>
</dbReference>
<dbReference type="SUPFAM" id="SSF82607">
    <property type="entry name" value="YbaB-like"/>
    <property type="match status" value="1"/>
</dbReference>
<protein>
    <submittedName>
        <fullName evidence="1">Conserved DNA-binding protein YbaB</fullName>
    </submittedName>
</protein>
<evidence type="ECO:0000313" key="2">
    <source>
        <dbReference type="Proteomes" id="UP000219612"/>
    </source>
</evidence>
<dbReference type="Proteomes" id="UP000219612">
    <property type="component" value="Unassembled WGS sequence"/>
</dbReference>
<sequence length="141" mass="15360">MTSPMHNRLEEMMAELERHKAAIGDLQNGLASSETNVTSKSRAITVTVDGQGELTGIRFVTNAYRSMAPAELASLIVETVREAREKSRAHAVQLFSQVMPSGIPIMEMLNGPVDFDSAMADIQQAFRDAESDRPGRAGDQP</sequence>
<dbReference type="Gene3D" id="3.30.1310.10">
    <property type="entry name" value="Nucleoid-associated protein YbaB-like domain"/>
    <property type="match status" value="1"/>
</dbReference>
<reference evidence="1 2" key="1">
    <citation type="submission" date="2017-09" db="EMBL/GenBank/DDBJ databases">
        <authorList>
            <person name="Ehlers B."/>
            <person name="Leendertz F.H."/>
        </authorList>
    </citation>
    <scope>NUCLEOTIDE SEQUENCE [LARGE SCALE GENOMIC DNA]</scope>
    <source>
        <strain evidence="1 2">CGMCC 4.6857</strain>
    </source>
</reference>
<accession>A0A285KBA4</accession>
<organism evidence="1 2">
    <name type="scientific">Paractinoplanes atraurantiacus</name>
    <dbReference type="NCBI Taxonomy" id="1036182"/>
    <lineage>
        <taxon>Bacteria</taxon>
        <taxon>Bacillati</taxon>
        <taxon>Actinomycetota</taxon>
        <taxon>Actinomycetes</taxon>
        <taxon>Micromonosporales</taxon>
        <taxon>Micromonosporaceae</taxon>
        <taxon>Paractinoplanes</taxon>
    </lineage>
</organism>
<dbReference type="Pfam" id="PF02575">
    <property type="entry name" value="YbaB_DNA_bd"/>
    <property type="match status" value="1"/>
</dbReference>
<keyword evidence="2" id="KW-1185">Reference proteome</keyword>
<dbReference type="AlphaFoldDB" id="A0A285KBA4"/>
<evidence type="ECO:0000313" key="1">
    <source>
        <dbReference type="EMBL" id="SNY69848.1"/>
    </source>
</evidence>